<dbReference type="PANTHER" id="PTHR42928:SF5">
    <property type="entry name" value="BLR1237 PROTEIN"/>
    <property type="match status" value="1"/>
</dbReference>
<gene>
    <name evidence="1" type="ORF">MGWOODY_XGa2537</name>
</gene>
<dbReference type="EMBL" id="CZRL01000082">
    <property type="protein sequence ID" value="CUS52363.1"/>
    <property type="molecule type" value="Genomic_DNA"/>
</dbReference>
<dbReference type="InterPro" id="IPR005064">
    <property type="entry name" value="BUG"/>
</dbReference>
<dbReference type="Pfam" id="PF03401">
    <property type="entry name" value="TctC"/>
    <property type="match status" value="1"/>
</dbReference>
<proteinExistence type="predicted"/>
<dbReference type="PANTHER" id="PTHR42928">
    <property type="entry name" value="TRICARBOXYLATE-BINDING PROTEIN"/>
    <property type="match status" value="1"/>
</dbReference>
<dbReference type="CDD" id="cd07012">
    <property type="entry name" value="PBP2_Bug_TTT"/>
    <property type="match status" value="1"/>
</dbReference>
<accession>A0A170PRC9</accession>
<name>A0A170PRC9_9ZZZZ</name>
<protein>
    <submittedName>
        <fullName evidence="1">Tricarboxylate transport protein TctC</fullName>
    </submittedName>
</protein>
<dbReference type="Gene3D" id="3.40.190.10">
    <property type="entry name" value="Periplasmic binding protein-like II"/>
    <property type="match status" value="1"/>
</dbReference>
<reference evidence="1" key="1">
    <citation type="submission" date="2015-10" db="EMBL/GenBank/DDBJ databases">
        <authorList>
            <person name="Gilbert D.G."/>
        </authorList>
    </citation>
    <scope>NUCLEOTIDE SEQUENCE</scope>
</reference>
<evidence type="ECO:0000313" key="1">
    <source>
        <dbReference type="EMBL" id="CUS52363.1"/>
    </source>
</evidence>
<dbReference type="InterPro" id="IPR042100">
    <property type="entry name" value="Bug_dom1"/>
</dbReference>
<sequence length="319" mass="33747">MKMTLKLTVLSILASFLVFGSAAQAEYPEKPVTFIVPWPPGDLEDITTRMIAEEFQKEYGVAAAVVNKPGGGGGPFPGAAEVANAPADGYTIGSFVIGVPIIGPLVGVPGFEDPDLFEPVGIFIIYPFLLAASGDAPYNNMAELAEYAQSHKVALGHFGYGLIPTRATFVAAMELGFEFGSEAAFDMNDCNTLASGDADVINTTAALVLPCLDDLNILATITGPDRTSVTPNVATLSEQVPGIDVPTLWNGLFVKKGTPQIVKDKIAAVAKRVVASDAVAKIAKDTGGIFFWEGPAEAKARIARDWKSTEWMFKKMGDL</sequence>
<dbReference type="AlphaFoldDB" id="A0A170PRC9"/>
<organism evidence="1">
    <name type="scientific">hydrothermal vent metagenome</name>
    <dbReference type="NCBI Taxonomy" id="652676"/>
    <lineage>
        <taxon>unclassified sequences</taxon>
        <taxon>metagenomes</taxon>
        <taxon>ecological metagenomes</taxon>
    </lineage>
</organism>
<dbReference type="Gene3D" id="3.40.190.150">
    <property type="entry name" value="Bordetella uptake gene, domain 1"/>
    <property type="match status" value="1"/>
</dbReference>